<evidence type="ECO:0000313" key="8">
    <source>
        <dbReference type="Proteomes" id="UP001595528"/>
    </source>
</evidence>
<evidence type="ECO:0000256" key="3">
    <source>
        <dbReference type="ARBA" id="ARBA00022741"/>
    </source>
</evidence>
<comment type="similarity">
    <text evidence="1">Belongs to the ABC transporter superfamily.</text>
</comment>
<gene>
    <name evidence="7" type="ORF">ACFOGJ_19845</name>
</gene>
<dbReference type="InterPro" id="IPR017871">
    <property type="entry name" value="ABC_transporter-like_CS"/>
</dbReference>
<dbReference type="PANTHER" id="PTHR43820:SF4">
    <property type="entry name" value="HIGH-AFFINITY BRANCHED-CHAIN AMINO ACID TRANSPORT ATP-BINDING PROTEIN LIVF"/>
    <property type="match status" value="1"/>
</dbReference>
<dbReference type="CDD" id="cd03224">
    <property type="entry name" value="ABC_TM1139_LivF_branched"/>
    <property type="match status" value="1"/>
</dbReference>
<dbReference type="InterPro" id="IPR003593">
    <property type="entry name" value="AAA+_ATPase"/>
</dbReference>
<dbReference type="Proteomes" id="UP001595528">
    <property type="component" value="Unassembled WGS sequence"/>
</dbReference>
<dbReference type="Pfam" id="PF00005">
    <property type="entry name" value="ABC_tran"/>
    <property type="match status" value="1"/>
</dbReference>
<feature type="domain" description="ABC transporter" evidence="6">
    <location>
        <begin position="4"/>
        <end position="236"/>
    </location>
</feature>
<name>A0ABV7L4C0_9PROT</name>
<evidence type="ECO:0000256" key="5">
    <source>
        <dbReference type="ARBA" id="ARBA00022970"/>
    </source>
</evidence>
<keyword evidence="8" id="KW-1185">Reference proteome</keyword>
<dbReference type="PANTHER" id="PTHR43820">
    <property type="entry name" value="HIGH-AFFINITY BRANCHED-CHAIN AMINO ACID TRANSPORT ATP-BINDING PROTEIN LIVF"/>
    <property type="match status" value="1"/>
</dbReference>
<evidence type="ECO:0000259" key="6">
    <source>
        <dbReference type="PROSITE" id="PS50893"/>
    </source>
</evidence>
<organism evidence="7 8">
    <name type="scientific">Marinibaculum pumilum</name>
    <dbReference type="NCBI Taxonomy" id="1766165"/>
    <lineage>
        <taxon>Bacteria</taxon>
        <taxon>Pseudomonadati</taxon>
        <taxon>Pseudomonadota</taxon>
        <taxon>Alphaproteobacteria</taxon>
        <taxon>Rhodospirillales</taxon>
        <taxon>Rhodospirillaceae</taxon>
        <taxon>Marinibaculum</taxon>
    </lineage>
</organism>
<evidence type="ECO:0000256" key="4">
    <source>
        <dbReference type="ARBA" id="ARBA00022840"/>
    </source>
</evidence>
<proteinExistence type="inferred from homology"/>
<dbReference type="InterPro" id="IPR027417">
    <property type="entry name" value="P-loop_NTPase"/>
</dbReference>
<keyword evidence="2" id="KW-0813">Transport</keyword>
<protein>
    <submittedName>
        <fullName evidence="7">ABC transporter ATP-binding protein</fullName>
    </submittedName>
</protein>
<dbReference type="SMART" id="SM00382">
    <property type="entry name" value="AAA"/>
    <property type="match status" value="1"/>
</dbReference>
<reference evidence="8" key="1">
    <citation type="journal article" date="2019" name="Int. J. Syst. Evol. Microbiol.">
        <title>The Global Catalogue of Microorganisms (GCM) 10K type strain sequencing project: providing services to taxonomists for standard genome sequencing and annotation.</title>
        <authorList>
            <consortium name="The Broad Institute Genomics Platform"/>
            <consortium name="The Broad Institute Genome Sequencing Center for Infectious Disease"/>
            <person name="Wu L."/>
            <person name="Ma J."/>
        </authorList>
    </citation>
    <scope>NUCLEOTIDE SEQUENCE [LARGE SCALE GENOMIC DNA]</scope>
    <source>
        <strain evidence="8">KCTC 42964</strain>
    </source>
</reference>
<keyword evidence="5" id="KW-0029">Amino-acid transport</keyword>
<dbReference type="PROSITE" id="PS00211">
    <property type="entry name" value="ABC_TRANSPORTER_1"/>
    <property type="match status" value="1"/>
</dbReference>
<dbReference type="InterPro" id="IPR003439">
    <property type="entry name" value="ABC_transporter-like_ATP-bd"/>
</dbReference>
<keyword evidence="3" id="KW-0547">Nucleotide-binding</keyword>
<dbReference type="Gene3D" id="3.40.50.300">
    <property type="entry name" value="P-loop containing nucleotide triphosphate hydrolases"/>
    <property type="match status" value="1"/>
</dbReference>
<dbReference type="GO" id="GO:0005524">
    <property type="term" value="F:ATP binding"/>
    <property type="evidence" value="ECO:0007669"/>
    <property type="project" value="UniProtKB-KW"/>
</dbReference>
<accession>A0ABV7L4C0</accession>
<dbReference type="RefSeq" id="WP_379903793.1">
    <property type="nucleotide sequence ID" value="NZ_JBHRTR010000034.1"/>
</dbReference>
<comment type="caution">
    <text evidence="7">The sequence shown here is derived from an EMBL/GenBank/DDBJ whole genome shotgun (WGS) entry which is preliminary data.</text>
</comment>
<evidence type="ECO:0000313" key="7">
    <source>
        <dbReference type="EMBL" id="MFC3229511.1"/>
    </source>
</evidence>
<sequence>MSLLRIEGLDVRYGPVAALRGVSLEVGAGEAVGVVGPNGAGKSSLLLAIAGAVRPAGGEILLDGAPITTLRPEEIVRLGIALVPEGREIFGELSVEENLRLGTTVRDDRAAAQGHLAELMAAFPILQERRHQRAGKLSGGEQQMLAIARALLCRPRLLLLDEPSLGLAPLITRQVYRILHDLRRDGMTILVVEQNPVRVRHLASRVYLLRTGEITGSGTPEILGRPEDLEAAYFGYRKRRRATGDAQP</sequence>
<dbReference type="InterPro" id="IPR052156">
    <property type="entry name" value="BCAA_Transport_ATP-bd_LivF"/>
</dbReference>
<evidence type="ECO:0000256" key="2">
    <source>
        <dbReference type="ARBA" id="ARBA00022448"/>
    </source>
</evidence>
<keyword evidence="4 7" id="KW-0067">ATP-binding</keyword>
<evidence type="ECO:0000256" key="1">
    <source>
        <dbReference type="ARBA" id="ARBA00005417"/>
    </source>
</evidence>
<dbReference type="EMBL" id="JBHRTR010000034">
    <property type="protein sequence ID" value="MFC3229511.1"/>
    <property type="molecule type" value="Genomic_DNA"/>
</dbReference>
<dbReference type="SUPFAM" id="SSF52540">
    <property type="entry name" value="P-loop containing nucleoside triphosphate hydrolases"/>
    <property type="match status" value="1"/>
</dbReference>
<dbReference type="PROSITE" id="PS50893">
    <property type="entry name" value="ABC_TRANSPORTER_2"/>
    <property type="match status" value="1"/>
</dbReference>